<keyword evidence="3" id="KW-1003">Cell membrane</keyword>
<protein>
    <recommendedName>
        <fullName evidence="11">Bestrophin homolog</fullName>
    </recommendedName>
</protein>
<dbReference type="OrthoDB" id="1368at2759"/>
<reference evidence="9" key="3">
    <citation type="submission" date="2016-03" db="UniProtKB">
        <authorList>
            <consortium name="EnsemblProtists"/>
        </authorList>
    </citation>
    <scope>IDENTIFICATION</scope>
</reference>
<dbReference type="RefSeq" id="XP_005828791.1">
    <property type="nucleotide sequence ID" value="XM_005828734.1"/>
</dbReference>
<dbReference type="EMBL" id="JH993021">
    <property type="protein sequence ID" value="EKX41811.1"/>
    <property type="molecule type" value="Genomic_DNA"/>
</dbReference>
<dbReference type="GO" id="GO:0005254">
    <property type="term" value="F:chloride channel activity"/>
    <property type="evidence" value="ECO:0007669"/>
    <property type="project" value="InterPro"/>
</dbReference>
<name>L1J015_GUITC</name>
<dbReference type="PANTHER" id="PTHR33281">
    <property type="entry name" value="UPF0187 PROTEIN YNEE"/>
    <property type="match status" value="1"/>
</dbReference>
<keyword evidence="7" id="KW-0472">Membrane</keyword>
<keyword evidence="6" id="KW-0406">Ion transport</keyword>
<proteinExistence type="predicted"/>
<reference evidence="8 10" key="1">
    <citation type="journal article" date="2012" name="Nature">
        <title>Algal genomes reveal evolutionary mosaicism and the fate of nucleomorphs.</title>
        <authorList>
            <consortium name="DOE Joint Genome Institute"/>
            <person name="Curtis B.A."/>
            <person name="Tanifuji G."/>
            <person name="Burki F."/>
            <person name="Gruber A."/>
            <person name="Irimia M."/>
            <person name="Maruyama S."/>
            <person name="Arias M.C."/>
            <person name="Ball S.G."/>
            <person name="Gile G.H."/>
            <person name="Hirakawa Y."/>
            <person name="Hopkins J.F."/>
            <person name="Kuo A."/>
            <person name="Rensing S.A."/>
            <person name="Schmutz J."/>
            <person name="Symeonidi A."/>
            <person name="Elias M."/>
            <person name="Eveleigh R.J."/>
            <person name="Herman E.K."/>
            <person name="Klute M.J."/>
            <person name="Nakayama T."/>
            <person name="Obornik M."/>
            <person name="Reyes-Prieto A."/>
            <person name="Armbrust E.V."/>
            <person name="Aves S.J."/>
            <person name="Beiko R.G."/>
            <person name="Coutinho P."/>
            <person name="Dacks J.B."/>
            <person name="Durnford D.G."/>
            <person name="Fast N.M."/>
            <person name="Green B.R."/>
            <person name="Grisdale C.J."/>
            <person name="Hempel F."/>
            <person name="Henrissat B."/>
            <person name="Hoppner M.P."/>
            <person name="Ishida K."/>
            <person name="Kim E."/>
            <person name="Koreny L."/>
            <person name="Kroth P.G."/>
            <person name="Liu Y."/>
            <person name="Malik S.B."/>
            <person name="Maier U.G."/>
            <person name="McRose D."/>
            <person name="Mock T."/>
            <person name="Neilson J.A."/>
            <person name="Onodera N.T."/>
            <person name="Poole A.M."/>
            <person name="Pritham E.J."/>
            <person name="Richards T.A."/>
            <person name="Rocap G."/>
            <person name="Roy S.W."/>
            <person name="Sarai C."/>
            <person name="Schaack S."/>
            <person name="Shirato S."/>
            <person name="Slamovits C.H."/>
            <person name="Spencer D.F."/>
            <person name="Suzuki S."/>
            <person name="Worden A.Z."/>
            <person name="Zauner S."/>
            <person name="Barry K."/>
            <person name="Bell C."/>
            <person name="Bharti A.K."/>
            <person name="Crow J.A."/>
            <person name="Grimwood J."/>
            <person name="Kramer R."/>
            <person name="Lindquist E."/>
            <person name="Lucas S."/>
            <person name="Salamov A."/>
            <person name="McFadden G.I."/>
            <person name="Lane C.E."/>
            <person name="Keeling P.J."/>
            <person name="Gray M.W."/>
            <person name="Grigoriev I.V."/>
            <person name="Archibald J.M."/>
        </authorList>
    </citation>
    <scope>NUCLEOTIDE SEQUENCE</scope>
    <source>
        <strain evidence="8 10">CCMP2712</strain>
    </source>
</reference>
<keyword evidence="10" id="KW-1185">Reference proteome</keyword>
<evidence type="ECO:0000313" key="10">
    <source>
        <dbReference type="Proteomes" id="UP000011087"/>
    </source>
</evidence>
<reference evidence="10" key="2">
    <citation type="submission" date="2012-11" db="EMBL/GenBank/DDBJ databases">
        <authorList>
            <person name="Kuo A."/>
            <person name="Curtis B.A."/>
            <person name="Tanifuji G."/>
            <person name="Burki F."/>
            <person name="Gruber A."/>
            <person name="Irimia M."/>
            <person name="Maruyama S."/>
            <person name="Arias M.C."/>
            <person name="Ball S.G."/>
            <person name="Gile G.H."/>
            <person name="Hirakawa Y."/>
            <person name="Hopkins J.F."/>
            <person name="Rensing S.A."/>
            <person name="Schmutz J."/>
            <person name="Symeonidi A."/>
            <person name="Elias M."/>
            <person name="Eveleigh R.J."/>
            <person name="Herman E.K."/>
            <person name="Klute M.J."/>
            <person name="Nakayama T."/>
            <person name="Obornik M."/>
            <person name="Reyes-Prieto A."/>
            <person name="Armbrust E.V."/>
            <person name="Aves S.J."/>
            <person name="Beiko R.G."/>
            <person name="Coutinho P."/>
            <person name="Dacks J.B."/>
            <person name="Durnford D.G."/>
            <person name="Fast N.M."/>
            <person name="Green B.R."/>
            <person name="Grisdale C."/>
            <person name="Hempe F."/>
            <person name="Henrissat B."/>
            <person name="Hoppner M.P."/>
            <person name="Ishida K.-I."/>
            <person name="Kim E."/>
            <person name="Koreny L."/>
            <person name="Kroth P.G."/>
            <person name="Liu Y."/>
            <person name="Malik S.-B."/>
            <person name="Maier U.G."/>
            <person name="McRose D."/>
            <person name="Mock T."/>
            <person name="Neilson J.A."/>
            <person name="Onodera N.T."/>
            <person name="Poole A.M."/>
            <person name="Pritham E.J."/>
            <person name="Richards T.A."/>
            <person name="Rocap G."/>
            <person name="Roy S.W."/>
            <person name="Sarai C."/>
            <person name="Schaack S."/>
            <person name="Shirato S."/>
            <person name="Slamovits C.H."/>
            <person name="Spencer D.F."/>
            <person name="Suzuki S."/>
            <person name="Worden A.Z."/>
            <person name="Zauner S."/>
            <person name="Barry K."/>
            <person name="Bell C."/>
            <person name="Bharti A.K."/>
            <person name="Crow J.A."/>
            <person name="Grimwood J."/>
            <person name="Kramer R."/>
            <person name="Lindquist E."/>
            <person name="Lucas S."/>
            <person name="Salamov A."/>
            <person name="McFadden G.I."/>
            <person name="Lane C.E."/>
            <person name="Keeling P.J."/>
            <person name="Gray M.W."/>
            <person name="Grigoriev I.V."/>
            <person name="Archibald J.M."/>
        </authorList>
    </citation>
    <scope>NUCLEOTIDE SEQUENCE</scope>
    <source>
        <strain evidence="10">CCMP2712</strain>
    </source>
</reference>
<dbReference type="AlphaFoldDB" id="L1J015"/>
<dbReference type="STRING" id="905079.L1J015"/>
<evidence type="ECO:0000256" key="2">
    <source>
        <dbReference type="ARBA" id="ARBA00022448"/>
    </source>
</evidence>
<dbReference type="InterPro" id="IPR044669">
    <property type="entry name" value="YneE/VCCN1/2-like"/>
</dbReference>
<dbReference type="KEGG" id="gtt:GUITHDRAFT_112228"/>
<sequence length="260" mass="29457">MRDKSSTRSLAGKKLKLIPYKRTRARGTSTEFLVEELTTDDGLLLSGGLLLEARSNWVRDLMSTGRSLLLRRIADRLGFIGLWSVFVSLLFAFSPDDWHVHEVLKVPEWPHELVGGFLSILLVFRTDQAYQRFWEGRERWADVAAHLRTMTRITVTAVEPRSQDAILSHLCAFPITLKQHLRGERSGSELEPIFDAFNPNEVEDGDEDGSHNIQNILGANNMPLTLLTSLSSQAVFMAEGSKRRRYMSISSQIKVSSPFR</sequence>
<comment type="subcellular location">
    <subcellularLocation>
        <location evidence="1">Cell membrane</location>
        <topology evidence="1">Multi-pass membrane protein</topology>
    </subcellularLocation>
</comment>
<evidence type="ECO:0000313" key="8">
    <source>
        <dbReference type="EMBL" id="EKX41811.1"/>
    </source>
</evidence>
<evidence type="ECO:0000256" key="7">
    <source>
        <dbReference type="ARBA" id="ARBA00023136"/>
    </source>
</evidence>
<keyword evidence="2" id="KW-0813">Transport</keyword>
<dbReference type="Pfam" id="PF25539">
    <property type="entry name" value="Bestrophin_2"/>
    <property type="match status" value="1"/>
</dbReference>
<evidence type="ECO:0000256" key="4">
    <source>
        <dbReference type="ARBA" id="ARBA00022692"/>
    </source>
</evidence>
<evidence type="ECO:0000256" key="5">
    <source>
        <dbReference type="ARBA" id="ARBA00022989"/>
    </source>
</evidence>
<organism evidence="8">
    <name type="scientific">Guillardia theta (strain CCMP2712)</name>
    <name type="common">Cryptophyte</name>
    <dbReference type="NCBI Taxonomy" id="905079"/>
    <lineage>
        <taxon>Eukaryota</taxon>
        <taxon>Cryptophyceae</taxon>
        <taxon>Pyrenomonadales</taxon>
        <taxon>Geminigeraceae</taxon>
        <taxon>Guillardia</taxon>
    </lineage>
</organism>
<evidence type="ECO:0000256" key="3">
    <source>
        <dbReference type="ARBA" id="ARBA00022475"/>
    </source>
</evidence>
<dbReference type="GeneID" id="17298417"/>
<evidence type="ECO:0008006" key="11">
    <source>
        <dbReference type="Google" id="ProtNLM"/>
    </source>
</evidence>
<gene>
    <name evidence="8" type="ORF">GUITHDRAFT_112228</name>
</gene>
<dbReference type="HOGENOM" id="CLU_1071362_0_0_1"/>
<evidence type="ECO:0000313" key="9">
    <source>
        <dbReference type="EnsemblProtists" id="EKX41811"/>
    </source>
</evidence>
<evidence type="ECO:0000256" key="6">
    <source>
        <dbReference type="ARBA" id="ARBA00023065"/>
    </source>
</evidence>
<dbReference type="PaxDb" id="55529-EKX41811"/>
<dbReference type="EnsemblProtists" id="EKX41811">
    <property type="protein sequence ID" value="EKX41811"/>
    <property type="gene ID" value="GUITHDRAFT_112228"/>
</dbReference>
<dbReference type="GO" id="GO:0005886">
    <property type="term" value="C:plasma membrane"/>
    <property type="evidence" value="ECO:0007669"/>
    <property type="project" value="UniProtKB-SubCell"/>
</dbReference>
<dbReference type="Proteomes" id="UP000011087">
    <property type="component" value="Unassembled WGS sequence"/>
</dbReference>
<keyword evidence="4" id="KW-0812">Transmembrane</keyword>
<keyword evidence="5" id="KW-1133">Transmembrane helix</keyword>
<accession>L1J015</accession>
<dbReference type="PANTHER" id="PTHR33281:SF19">
    <property type="entry name" value="VOLTAGE-DEPENDENT ANION CHANNEL-FORMING PROTEIN YNEE"/>
    <property type="match status" value="1"/>
</dbReference>
<evidence type="ECO:0000256" key="1">
    <source>
        <dbReference type="ARBA" id="ARBA00004651"/>
    </source>
</evidence>